<dbReference type="GO" id="GO:0045151">
    <property type="term" value="P:acetoin biosynthetic process"/>
    <property type="evidence" value="ECO:0007669"/>
    <property type="project" value="UniProtKB-KW"/>
</dbReference>
<evidence type="ECO:0000256" key="5">
    <source>
        <dbReference type="ARBA" id="ARBA00020164"/>
    </source>
</evidence>
<keyword evidence="7" id="KW-0005">Acetoin biosynthesis</keyword>
<evidence type="ECO:0000256" key="7">
    <source>
        <dbReference type="ARBA" id="ARBA00023061"/>
    </source>
</evidence>
<evidence type="ECO:0000256" key="4">
    <source>
        <dbReference type="ARBA" id="ARBA00013204"/>
    </source>
</evidence>
<comment type="pathway">
    <text evidence="2">Polyol metabolism; (R,R)-butane-2,3-diol biosynthesis; (R,R)-butane-2,3-diol from pyruvate: step 2/3.</text>
</comment>
<dbReference type="SUPFAM" id="SSF117856">
    <property type="entry name" value="AF0104/ALDC/Ptd012-like"/>
    <property type="match status" value="1"/>
</dbReference>
<dbReference type="PANTHER" id="PTHR35524:SF1">
    <property type="entry name" value="ALPHA-ACETOLACTATE DECARBOXYLASE"/>
    <property type="match status" value="1"/>
</dbReference>
<evidence type="ECO:0000256" key="2">
    <source>
        <dbReference type="ARBA" id="ARBA00005170"/>
    </source>
</evidence>
<dbReference type="Pfam" id="PF03306">
    <property type="entry name" value="AAL_decarboxy"/>
    <property type="match status" value="1"/>
</dbReference>
<sequence length="242" mass="25468">MATNELFQYSVVSALMDGVASNGLPVSALLANGDLGLGTFRHMAGEMIVLDGRAHQMKVDGTITPSDPDVDVTPFAMVTRFRPTATVRAALPSKESLAHLLDRLFPRSRNAYVAFRIDGAFRSVTVRTAEGQRFRGEGLAAVGARQVTHTFGGGGGAVVRGAAVGFRSPAFLQGVSVAGVHLHFIAEDGERGGHVLALETDGEVDVGAAALTRVVLELPADDEEFNAARLERDSEGIQAIEG</sequence>
<comment type="catalytic activity">
    <reaction evidence="1">
        <text>(2S)-2-acetolactate + H(+) = (R)-acetoin + CO2</text>
        <dbReference type="Rhea" id="RHEA:21580"/>
        <dbReference type="ChEBI" id="CHEBI:15378"/>
        <dbReference type="ChEBI" id="CHEBI:15686"/>
        <dbReference type="ChEBI" id="CHEBI:16526"/>
        <dbReference type="ChEBI" id="CHEBI:58476"/>
        <dbReference type="EC" id="4.1.1.5"/>
    </reaction>
</comment>
<dbReference type="PANTHER" id="PTHR35524">
    <property type="entry name" value="ALPHA-ACETOLACTATE DECARBOXYLASE"/>
    <property type="match status" value="1"/>
</dbReference>
<comment type="similarity">
    <text evidence="3">Belongs to the alpha-acetolactate decarboxylase family.</text>
</comment>
<evidence type="ECO:0000256" key="8">
    <source>
        <dbReference type="ARBA" id="ARBA00023239"/>
    </source>
</evidence>
<dbReference type="CDD" id="cd17299">
    <property type="entry name" value="acetolactate_decarboxylase"/>
    <property type="match status" value="1"/>
</dbReference>
<dbReference type="EMBL" id="MU839030">
    <property type="protein sequence ID" value="KAK1763097.1"/>
    <property type="molecule type" value="Genomic_DNA"/>
</dbReference>
<keyword evidence="6" id="KW-0210">Decarboxylase</keyword>
<organism evidence="9 10">
    <name type="scientific">Phialemonium atrogriseum</name>
    <dbReference type="NCBI Taxonomy" id="1093897"/>
    <lineage>
        <taxon>Eukaryota</taxon>
        <taxon>Fungi</taxon>
        <taxon>Dikarya</taxon>
        <taxon>Ascomycota</taxon>
        <taxon>Pezizomycotina</taxon>
        <taxon>Sordariomycetes</taxon>
        <taxon>Sordariomycetidae</taxon>
        <taxon>Cephalothecales</taxon>
        <taxon>Cephalothecaceae</taxon>
        <taxon>Phialemonium</taxon>
    </lineage>
</organism>
<evidence type="ECO:0000256" key="1">
    <source>
        <dbReference type="ARBA" id="ARBA00001784"/>
    </source>
</evidence>
<dbReference type="Gene3D" id="3.30.1330.80">
    <property type="entry name" value="Hypothetical protein, similar to alpha- acetolactate decarboxylase, domain 2"/>
    <property type="match status" value="2"/>
</dbReference>
<evidence type="ECO:0000313" key="9">
    <source>
        <dbReference type="EMBL" id="KAK1763097.1"/>
    </source>
</evidence>
<dbReference type="EC" id="4.1.1.5" evidence="4"/>
<keyword evidence="8" id="KW-0456">Lyase</keyword>
<accession>A0AAJ0BS85</accession>
<dbReference type="GeneID" id="85306173"/>
<comment type="caution">
    <text evidence="9">The sequence shown here is derived from an EMBL/GenBank/DDBJ whole genome shotgun (WGS) entry which is preliminary data.</text>
</comment>
<dbReference type="InterPro" id="IPR005128">
    <property type="entry name" value="Acetolactate_a_deCO2ase"/>
</dbReference>
<gene>
    <name evidence="9" type="ORF">QBC33DRAFT_249215</name>
</gene>
<dbReference type="RefSeq" id="XP_060279310.1">
    <property type="nucleotide sequence ID" value="XM_060422986.1"/>
</dbReference>
<reference evidence="9" key="1">
    <citation type="submission" date="2023-06" db="EMBL/GenBank/DDBJ databases">
        <title>Genome-scale phylogeny and comparative genomics of the fungal order Sordariales.</title>
        <authorList>
            <consortium name="Lawrence Berkeley National Laboratory"/>
            <person name="Hensen N."/>
            <person name="Bonometti L."/>
            <person name="Westerberg I."/>
            <person name="Brannstrom I.O."/>
            <person name="Guillou S."/>
            <person name="Cros-Aarteil S."/>
            <person name="Calhoun S."/>
            <person name="Haridas S."/>
            <person name="Kuo A."/>
            <person name="Mondo S."/>
            <person name="Pangilinan J."/>
            <person name="Riley R."/>
            <person name="Labutti K."/>
            <person name="Andreopoulos B."/>
            <person name="Lipzen A."/>
            <person name="Chen C."/>
            <person name="Yanf M."/>
            <person name="Daum C."/>
            <person name="Ng V."/>
            <person name="Clum A."/>
            <person name="Steindorff A."/>
            <person name="Ohm R."/>
            <person name="Martin F."/>
            <person name="Silar P."/>
            <person name="Natvig D."/>
            <person name="Lalanne C."/>
            <person name="Gautier V."/>
            <person name="Ament-Velasquez S.L."/>
            <person name="Kruys A."/>
            <person name="Hutchinson M.I."/>
            <person name="Powell A.J."/>
            <person name="Barry K."/>
            <person name="Miller A.N."/>
            <person name="Grigoriev I.V."/>
            <person name="Debuchy R."/>
            <person name="Gladieux P."/>
            <person name="Thoren M.H."/>
            <person name="Johannesson H."/>
        </authorList>
    </citation>
    <scope>NUCLEOTIDE SEQUENCE</scope>
    <source>
        <strain evidence="9">8032-3</strain>
    </source>
</reference>
<evidence type="ECO:0000256" key="6">
    <source>
        <dbReference type="ARBA" id="ARBA00022793"/>
    </source>
</evidence>
<dbReference type="GO" id="GO:0047605">
    <property type="term" value="F:acetolactate decarboxylase activity"/>
    <property type="evidence" value="ECO:0007669"/>
    <property type="project" value="UniProtKB-EC"/>
</dbReference>
<proteinExistence type="inferred from homology"/>
<dbReference type="PIRSF" id="PIRSF001332">
    <property type="entry name" value="Acetolac_decarb"/>
    <property type="match status" value="1"/>
</dbReference>
<dbReference type="Proteomes" id="UP001244011">
    <property type="component" value="Unassembled WGS sequence"/>
</dbReference>
<dbReference type="AlphaFoldDB" id="A0AAJ0BS85"/>
<evidence type="ECO:0000256" key="3">
    <source>
        <dbReference type="ARBA" id="ARBA00007106"/>
    </source>
</evidence>
<protein>
    <recommendedName>
        <fullName evidence="5">Alpha-acetolactate decarboxylase</fullName>
        <ecNumber evidence="4">4.1.1.5</ecNumber>
    </recommendedName>
</protein>
<evidence type="ECO:0000313" key="10">
    <source>
        <dbReference type="Proteomes" id="UP001244011"/>
    </source>
</evidence>
<keyword evidence="10" id="KW-1185">Reference proteome</keyword>
<name>A0AAJ0BS85_9PEZI</name>